<evidence type="ECO:0000256" key="1">
    <source>
        <dbReference type="PROSITE-ProRule" id="PRU00023"/>
    </source>
</evidence>
<proteinExistence type="predicted"/>
<dbReference type="AlphaFoldDB" id="A0AAD3HIR5"/>
<name>A0AAD3HIR5_9CHLO</name>
<gene>
    <name evidence="2" type="ORF">Agub_g3020</name>
</gene>
<keyword evidence="3" id="KW-1185">Reference proteome</keyword>
<organism evidence="2 3">
    <name type="scientific">Astrephomene gubernaculifera</name>
    <dbReference type="NCBI Taxonomy" id="47775"/>
    <lineage>
        <taxon>Eukaryota</taxon>
        <taxon>Viridiplantae</taxon>
        <taxon>Chlorophyta</taxon>
        <taxon>core chlorophytes</taxon>
        <taxon>Chlorophyceae</taxon>
        <taxon>CS clade</taxon>
        <taxon>Chlamydomonadales</taxon>
        <taxon>Astrephomenaceae</taxon>
        <taxon>Astrephomene</taxon>
    </lineage>
</organism>
<feature type="repeat" description="ANK" evidence="1">
    <location>
        <begin position="7"/>
        <end position="39"/>
    </location>
</feature>
<feature type="non-terminal residue" evidence="2">
    <location>
        <position position="224"/>
    </location>
</feature>
<dbReference type="PROSITE" id="PS50297">
    <property type="entry name" value="ANK_REP_REGION"/>
    <property type="match status" value="1"/>
</dbReference>
<protein>
    <submittedName>
        <fullName evidence="2">Uncharacterized protein</fullName>
    </submittedName>
</protein>
<dbReference type="PROSITE" id="PS50088">
    <property type="entry name" value="ANK_REPEAT"/>
    <property type="match status" value="1"/>
</dbReference>
<sequence length="224" mass="24220">PNSRGEFGRTPLWRAAFLGQEEAVGALLEGGADPRLGNDGGELPAHVAPPALRQRLEEWDTGRTEELRRKYEDDVPCSLASLPAPSRSQWLHSPPSRTHPDCFIGNPSFPPASCFPSHPTARCALLTPPPCLIPNPWSIVDTPHPPPLSPPFPPTPQSLRSERQGAVVAAAAAAVRGAEGEVAGAEEAHGRAQQALKHARMELEKRIHEYDTCVEEKKPEGLTQ</sequence>
<evidence type="ECO:0000313" key="2">
    <source>
        <dbReference type="EMBL" id="GFR42367.1"/>
    </source>
</evidence>
<dbReference type="Pfam" id="PF00023">
    <property type="entry name" value="Ank"/>
    <property type="match status" value="1"/>
</dbReference>
<evidence type="ECO:0000313" key="3">
    <source>
        <dbReference type="Proteomes" id="UP001054857"/>
    </source>
</evidence>
<comment type="caution">
    <text evidence="2">The sequence shown here is derived from an EMBL/GenBank/DDBJ whole genome shotgun (WGS) entry which is preliminary data.</text>
</comment>
<feature type="non-terminal residue" evidence="2">
    <location>
        <position position="1"/>
    </location>
</feature>
<dbReference type="InterPro" id="IPR002110">
    <property type="entry name" value="Ankyrin_rpt"/>
</dbReference>
<dbReference type="Gene3D" id="1.25.40.20">
    <property type="entry name" value="Ankyrin repeat-containing domain"/>
    <property type="match status" value="1"/>
</dbReference>
<dbReference type="EMBL" id="BMAR01000003">
    <property type="protein sequence ID" value="GFR42367.1"/>
    <property type="molecule type" value="Genomic_DNA"/>
</dbReference>
<accession>A0AAD3HIR5</accession>
<dbReference type="InterPro" id="IPR036770">
    <property type="entry name" value="Ankyrin_rpt-contain_sf"/>
</dbReference>
<keyword evidence="1" id="KW-0040">ANK repeat</keyword>
<reference evidence="2 3" key="1">
    <citation type="journal article" date="2021" name="Sci. Rep.">
        <title>Genome sequencing of the multicellular alga Astrephomene provides insights into convergent evolution of germ-soma differentiation.</title>
        <authorList>
            <person name="Yamashita S."/>
            <person name="Yamamoto K."/>
            <person name="Matsuzaki R."/>
            <person name="Suzuki S."/>
            <person name="Yamaguchi H."/>
            <person name="Hirooka S."/>
            <person name="Minakuchi Y."/>
            <person name="Miyagishima S."/>
            <person name="Kawachi M."/>
            <person name="Toyoda A."/>
            <person name="Nozaki H."/>
        </authorList>
    </citation>
    <scope>NUCLEOTIDE SEQUENCE [LARGE SCALE GENOMIC DNA]</scope>
    <source>
        <strain evidence="2 3">NIES-4017</strain>
    </source>
</reference>
<dbReference type="Proteomes" id="UP001054857">
    <property type="component" value="Unassembled WGS sequence"/>
</dbReference>
<dbReference type="SUPFAM" id="SSF48403">
    <property type="entry name" value="Ankyrin repeat"/>
    <property type="match status" value="1"/>
</dbReference>